<evidence type="ECO:0000259" key="5">
    <source>
        <dbReference type="Pfam" id="PF13458"/>
    </source>
</evidence>
<comment type="caution">
    <text evidence="6">The sequence shown here is derived from an EMBL/GenBank/DDBJ whole genome shotgun (WGS) entry which is preliminary data.</text>
</comment>
<name>A0ABY1BWT8_MYXFU</name>
<feature type="chain" id="PRO_5047428513" evidence="4">
    <location>
        <begin position="27"/>
        <end position="722"/>
    </location>
</feature>
<evidence type="ECO:0000256" key="2">
    <source>
        <dbReference type="ARBA" id="ARBA00022729"/>
    </source>
</evidence>
<dbReference type="Gene3D" id="1.25.40.10">
    <property type="entry name" value="Tetratricopeptide repeat domain"/>
    <property type="match status" value="2"/>
</dbReference>
<dbReference type="InterPro" id="IPR028081">
    <property type="entry name" value="Leu-bd"/>
</dbReference>
<feature type="signal peptide" evidence="4">
    <location>
        <begin position="1"/>
        <end position="26"/>
    </location>
</feature>
<evidence type="ECO:0000256" key="4">
    <source>
        <dbReference type="SAM" id="SignalP"/>
    </source>
</evidence>
<sequence>MEVLPTLRRSLIVALALLLTACPRTSRTPSGGTTGEDVPTGDPFPKKPAIEVRKDASADAALAQARQTAQATPDKKQAAEAYLSVRKAYPATTAGQDALYQAGVLFFESKDYVNARKSFNELLFENPLYTQAEDAKRKLALSAMEVGAYRDAYQTLSSLAERAEGAEKEQLLRDAARAAEGAGLYGQSLTMAVEEAGQAKTQAERDAAVARVEALVEGRADFVDIARVADGLSPSNPAWPVLTFKLARVYYHLREWNRLEETLNRFLAEAPGSPFAPQARELLARATRRVEAKPRTVGVLLPMTGRYQPIGEAVLRGIQLGLEGSDIELVVKDTQGDVNKTGQAMEQLAFDDGAIAVLGPVLADDSKRAALVAEELQVPLLTMTRQDGVTDLGAYVFRNMLTNAAQANAVADYAINVKGYKKFALLYPNIPYGVELANEFWDQVVDQGGVVRGAERYSHDQTTFTQEAKKLVGRYYLEDRGDYVEGVRDLQGENLDAFRRRKALEKVKSGVEPIIDFEAIFMPDDWRRVSLVAPALAVEDIVTNACDPRDLERIRKTTGKKELKTVTLFGANQWSSPKGRSGLPELIERGGKFVTCSVYVDGFFVDSQRPATRNFVRKYRESYKQETGKDPGLLEAIGYDSGRMLRQLVEKKEGAPRTRAQMRESLANLKDFDGATGRTSFNDKREAVKQLFLLSIDNKGVTEINVDKEREKAASATGGSGS</sequence>
<dbReference type="SUPFAM" id="SSF48452">
    <property type="entry name" value="TPR-like"/>
    <property type="match status" value="1"/>
</dbReference>
<dbReference type="Gene3D" id="3.40.50.2300">
    <property type="match status" value="4"/>
</dbReference>
<dbReference type="PANTHER" id="PTHR30483:SF6">
    <property type="entry name" value="PERIPLASMIC BINDING PROTEIN OF ABC TRANSPORTER FOR NATURAL AMINO ACIDS"/>
    <property type="match status" value="1"/>
</dbReference>
<dbReference type="EMBL" id="FOIB01000001">
    <property type="protein sequence ID" value="SES94288.1"/>
    <property type="molecule type" value="Genomic_DNA"/>
</dbReference>
<proteinExistence type="inferred from homology"/>
<dbReference type="SUPFAM" id="SSF53822">
    <property type="entry name" value="Periplasmic binding protein-like I"/>
    <property type="match status" value="1"/>
</dbReference>
<dbReference type="RefSeq" id="WP_174816636.1">
    <property type="nucleotide sequence ID" value="NZ_BJXR01000012.1"/>
</dbReference>
<feature type="region of interest" description="Disordered" evidence="3">
    <location>
        <begin position="25"/>
        <end position="48"/>
    </location>
</feature>
<accession>A0ABY1BWT8</accession>
<reference evidence="6 7" key="1">
    <citation type="submission" date="2016-10" db="EMBL/GenBank/DDBJ databases">
        <authorList>
            <person name="Varghese N."/>
            <person name="Submissions S."/>
        </authorList>
    </citation>
    <scope>NUCLEOTIDE SEQUENCE [LARGE SCALE GENOMIC DNA]</scope>
    <source>
        <strain evidence="6 7">DSM 16525</strain>
    </source>
</reference>
<keyword evidence="7" id="KW-1185">Reference proteome</keyword>
<dbReference type="InterPro" id="IPR051010">
    <property type="entry name" value="BCAA_transport"/>
</dbReference>
<dbReference type="InterPro" id="IPR011990">
    <property type="entry name" value="TPR-like_helical_dom_sf"/>
</dbReference>
<evidence type="ECO:0000256" key="3">
    <source>
        <dbReference type="SAM" id="MobiDB-lite"/>
    </source>
</evidence>
<feature type="domain" description="Leucine-binding protein" evidence="5">
    <location>
        <begin position="590"/>
        <end position="700"/>
    </location>
</feature>
<keyword evidence="2 4" id="KW-0732">Signal</keyword>
<dbReference type="Proteomes" id="UP000183760">
    <property type="component" value="Unassembled WGS sequence"/>
</dbReference>
<feature type="domain" description="Leucine-binding protein" evidence="5">
    <location>
        <begin position="296"/>
        <end position="471"/>
    </location>
</feature>
<comment type="similarity">
    <text evidence="1">Belongs to the leucine-binding protein family.</text>
</comment>
<evidence type="ECO:0000256" key="1">
    <source>
        <dbReference type="ARBA" id="ARBA00010062"/>
    </source>
</evidence>
<dbReference type="CDD" id="cd06339">
    <property type="entry name" value="PBP1_YraM_LppC_lipoprotein-like"/>
    <property type="match status" value="1"/>
</dbReference>
<dbReference type="Pfam" id="PF13458">
    <property type="entry name" value="Peripla_BP_6"/>
    <property type="match status" value="2"/>
</dbReference>
<dbReference type="PANTHER" id="PTHR30483">
    <property type="entry name" value="LEUCINE-SPECIFIC-BINDING PROTEIN"/>
    <property type="match status" value="1"/>
</dbReference>
<evidence type="ECO:0000313" key="7">
    <source>
        <dbReference type="Proteomes" id="UP000183760"/>
    </source>
</evidence>
<organism evidence="6 7">
    <name type="scientific">Myxococcus fulvus</name>
    <dbReference type="NCBI Taxonomy" id="33"/>
    <lineage>
        <taxon>Bacteria</taxon>
        <taxon>Pseudomonadati</taxon>
        <taxon>Myxococcota</taxon>
        <taxon>Myxococcia</taxon>
        <taxon>Myxococcales</taxon>
        <taxon>Cystobacterineae</taxon>
        <taxon>Myxococcaceae</taxon>
        <taxon>Myxococcus</taxon>
    </lineage>
</organism>
<dbReference type="InterPro" id="IPR028082">
    <property type="entry name" value="Peripla_BP_I"/>
</dbReference>
<gene>
    <name evidence="6" type="ORF">SAMN05443572_101640</name>
</gene>
<protein>
    <submittedName>
        <fullName evidence="6">Amino acid/amide ABC transporter substrate-binding protein, HAAT family</fullName>
    </submittedName>
</protein>
<evidence type="ECO:0000313" key="6">
    <source>
        <dbReference type="EMBL" id="SES94288.1"/>
    </source>
</evidence>